<evidence type="ECO:0000313" key="1">
    <source>
        <dbReference type="EMBL" id="KAJ7551419.1"/>
    </source>
</evidence>
<gene>
    <name evidence="1" type="ORF">O6H91_06G014600</name>
</gene>
<name>A0ACC2DAY9_DIPCM</name>
<organism evidence="1 2">
    <name type="scientific">Diphasiastrum complanatum</name>
    <name type="common">Issler's clubmoss</name>
    <name type="synonym">Lycopodium complanatum</name>
    <dbReference type="NCBI Taxonomy" id="34168"/>
    <lineage>
        <taxon>Eukaryota</taxon>
        <taxon>Viridiplantae</taxon>
        <taxon>Streptophyta</taxon>
        <taxon>Embryophyta</taxon>
        <taxon>Tracheophyta</taxon>
        <taxon>Lycopodiopsida</taxon>
        <taxon>Lycopodiales</taxon>
        <taxon>Lycopodiaceae</taxon>
        <taxon>Lycopodioideae</taxon>
        <taxon>Diphasiastrum</taxon>
    </lineage>
</organism>
<dbReference type="Proteomes" id="UP001162992">
    <property type="component" value="Chromosome 6"/>
</dbReference>
<dbReference type="EMBL" id="CM055097">
    <property type="protein sequence ID" value="KAJ7551419.1"/>
    <property type="molecule type" value="Genomic_DNA"/>
</dbReference>
<comment type="caution">
    <text evidence="1">The sequence shown here is derived from an EMBL/GenBank/DDBJ whole genome shotgun (WGS) entry which is preliminary data.</text>
</comment>
<reference evidence="2" key="1">
    <citation type="journal article" date="2024" name="Proc. Natl. Acad. Sci. U.S.A.">
        <title>Extraordinary preservation of gene collinearity over three hundred million years revealed in homosporous lycophytes.</title>
        <authorList>
            <person name="Li C."/>
            <person name="Wickell D."/>
            <person name="Kuo L.Y."/>
            <person name="Chen X."/>
            <person name="Nie B."/>
            <person name="Liao X."/>
            <person name="Peng D."/>
            <person name="Ji J."/>
            <person name="Jenkins J."/>
            <person name="Williams M."/>
            <person name="Shu S."/>
            <person name="Plott C."/>
            <person name="Barry K."/>
            <person name="Rajasekar S."/>
            <person name="Grimwood J."/>
            <person name="Han X."/>
            <person name="Sun S."/>
            <person name="Hou Z."/>
            <person name="He W."/>
            <person name="Dai G."/>
            <person name="Sun C."/>
            <person name="Schmutz J."/>
            <person name="Leebens-Mack J.H."/>
            <person name="Li F.W."/>
            <person name="Wang L."/>
        </authorList>
    </citation>
    <scope>NUCLEOTIDE SEQUENCE [LARGE SCALE GENOMIC DNA]</scope>
    <source>
        <strain evidence="2">cv. PW_Plant_1</strain>
    </source>
</reference>
<accession>A0ACC2DAY9</accession>
<evidence type="ECO:0000313" key="2">
    <source>
        <dbReference type="Proteomes" id="UP001162992"/>
    </source>
</evidence>
<sequence>MCLVETEHLTEQVDDELHRSRDLLICIVLIRDKSDCGVRSRVNNYKSVFGTVFIAVAVWPSLSFLFGSLEICTLGNQDVLSCFELRYLQLLLLYAQALFSIWRLATWALQQLLK</sequence>
<protein>
    <submittedName>
        <fullName evidence="1">Uncharacterized protein</fullName>
    </submittedName>
</protein>
<proteinExistence type="predicted"/>
<keyword evidence="2" id="KW-1185">Reference proteome</keyword>